<comment type="caution">
    <text evidence="6">The sequence shown here is derived from an EMBL/GenBank/DDBJ whole genome shotgun (WGS) entry which is preliminary data.</text>
</comment>
<sequence length="297" mass="32647">MDWRSVKFDWNRARAFLVTAEEGSLSAAARALGMTQPTLSRQVDALEDELSLVLFERVGRGLVLTPSGLELLEHVRGMGEAASRVSRAASGQSQSIEGSICIAASKAYSAYVLPPIIAKLRQAYPGITVEIAASDTTSDLLRREADIAVRHVPSSQPDLIAKKIRDDEAHFYATPEYLAKIGNPQTLADLTNADFLAFADNRPLVQMLDMMGLTLTEKNFPVVCNSHIAQWQLVKQGVGIGGITKDIGDAEPLVRRILPDMEPIVVPMWLVTHRELNKSKRVRTVFDFLAAELSRKP</sequence>
<evidence type="ECO:0000256" key="3">
    <source>
        <dbReference type="ARBA" id="ARBA00023125"/>
    </source>
</evidence>
<dbReference type="Pfam" id="PF03466">
    <property type="entry name" value="LysR_substrate"/>
    <property type="match status" value="1"/>
</dbReference>
<evidence type="ECO:0000313" key="7">
    <source>
        <dbReference type="Proteomes" id="UP000263833"/>
    </source>
</evidence>
<protein>
    <submittedName>
        <fullName evidence="6">LysR family transcriptional regulator</fullName>
    </submittedName>
</protein>
<name>A0A371BIB9_9SPHN</name>
<dbReference type="PANTHER" id="PTHR30537:SF3">
    <property type="entry name" value="TRANSCRIPTIONAL REGULATORY PROTEIN"/>
    <property type="match status" value="1"/>
</dbReference>
<dbReference type="InterPro" id="IPR005119">
    <property type="entry name" value="LysR_subst-bd"/>
</dbReference>
<comment type="similarity">
    <text evidence="1">Belongs to the LysR transcriptional regulatory family.</text>
</comment>
<dbReference type="Gene3D" id="1.10.10.10">
    <property type="entry name" value="Winged helix-like DNA-binding domain superfamily/Winged helix DNA-binding domain"/>
    <property type="match status" value="1"/>
</dbReference>
<dbReference type="AlphaFoldDB" id="A0A371BIB9"/>
<dbReference type="Proteomes" id="UP000263833">
    <property type="component" value="Unassembled WGS sequence"/>
</dbReference>
<keyword evidence="4" id="KW-0804">Transcription</keyword>
<dbReference type="OrthoDB" id="9798121at2"/>
<dbReference type="InterPro" id="IPR036388">
    <property type="entry name" value="WH-like_DNA-bd_sf"/>
</dbReference>
<feature type="domain" description="HTH lysR-type" evidence="5">
    <location>
        <begin position="8"/>
        <end position="65"/>
    </location>
</feature>
<accession>A0A371BIB9</accession>
<dbReference type="FunFam" id="1.10.10.10:FF:000001">
    <property type="entry name" value="LysR family transcriptional regulator"/>
    <property type="match status" value="1"/>
</dbReference>
<dbReference type="SUPFAM" id="SSF46785">
    <property type="entry name" value="Winged helix' DNA-binding domain"/>
    <property type="match status" value="1"/>
</dbReference>
<dbReference type="EMBL" id="QRGP01000001">
    <property type="protein sequence ID" value="RDV07163.1"/>
    <property type="molecule type" value="Genomic_DNA"/>
</dbReference>
<dbReference type="Pfam" id="PF00126">
    <property type="entry name" value="HTH_1"/>
    <property type="match status" value="1"/>
</dbReference>
<evidence type="ECO:0000313" key="6">
    <source>
        <dbReference type="EMBL" id="RDV07163.1"/>
    </source>
</evidence>
<keyword evidence="7" id="KW-1185">Reference proteome</keyword>
<evidence type="ECO:0000256" key="4">
    <source>
        <dbReference type="ARBA" id="ARBA00023163"/>
    </source>
</evidence>
<keyword evidence="3" id="KW-0238">DNA-binding</keyword>
<proteinExistence type="inferred from homology"/>
<keyword evidence="2" id="KW-0805">Transcription regulation</keyword>
<dbReference type="InterPro" id="IPR036390">
    <property type="entry name" value="WH_DNA-bd_sf"/>
</dbReference>
<dbReference type="InterPro" id="IPR058163">
    <property type="entry name" value="LysR-type_TF_proteobact-type"/>
</dbReference>
<evidence type="ECO:0000256" key="2">
    <source>
        <dbReference type="ARBA" id="ARBA00023015"/>
    </source>
</evidence>
<evidence type="ECO:0000256" key="1">
    <source>
        <dbReference type="ARBA" id="ARBA00009437"/>
    </source>
</evidence>
<dbReference type="PROSITE" id="PS50931">
    <property type="entry name" value="HTH_LYSR"/>
    <property type="match status" value="1"/>
</dbReference>
<dbReference type="Gene3D" id="3.40.190.290">
    <property type="match status" value="1"/>
</dbReference>
<dbReference type="RefSeq" id="WP_115548710.1">
    <property type="nucleotide sequence ID" value="NZ_QRGP01000001.1"/>
</dbReference>
<dbReference type="PANTHER" id="PTHR30537">
    <property type="entry name" value="HTH-TYPE TRANSCRIPTIONAL REGULATOR"/>
    <property type="match status" value="1"/>
</dbReference>
<dbReference type="GO" id="GO:0043565">
    <property type="term" value="F:sequence-specific DNA binding"/>
    <property type="evidence" value="ECO:0007669"/>
    <property type="project" value="TreeGrafter"/>
</dbReference>
<reference evidence="7" key="1">
    <citation type="submission" date="2018-08" db="EMBL/GenBank/DDBJ databases">
        <authorList>
            <person name="Kim S.-J."/>
            <person name="Jung G.-Y."/>
        </authorList>
    </citation>
    <scope>NUCLEOTIDE SEQUENCE [LARGE SCALE GENOMIC DNA]</scope>
    <source>
        <strain evidence="7">GY_G</strain>
    </source>
</reference>
<organism evidence="6 7">
    <name type="scientific">Sphingorhabdus pulchriflava</name>
    <dbReference type="NCBI Taxonomy" id="2292257"/>
    <lineage>
        <taxon>Bacteria</taxon>
        <taxon>Pseudomonadati</taxon>
        <taxon>Pseudomonadota</taxon>
        <taxon>Alphaproteobacteria</taxon>
        <taxon>Sphingomonadales</taxon>
        <taxon>Sphingomonadaceae</taxon>
        <taxon>Sphingorhabdus</taxon>
    </lineage>
</organism>
<dbReference type="SUPFAM" id="SSF53850">
    <property type="entry name" value="Periplasmic binding protein-like II"/>
    <property type="match status" value="1"/>
</dbReference>
<dbReference type="PRINTS" id="PR00039">
    <property type="entry name" value="HTHLYSR"/>
</dbReference>
<gene>
    <name evidence="6" type="ORF">DXH95_07260</name>
</gene>
<dbReference type="InterPro" id="IPR000847">
    <property type="entry name" value="LysR_HTH_N"/>
</dbReference>
<dbReference type="GO" id="GO:0003700">
    <property type="term" value="F:DNA-binding transcription factor activity"/>
    <property type="evidence" value="ECO:0007669"/>
    <property type="project" value="InterPro"/>
</dbReference>
<evidence type="ECO:0000259" key="5">
    <source>
        <dbReference type="PROSITE" id="PS50931"/>
    </source>
</evidence>
<dbReference type="GO" id="GO:0006351">
    <property type="term" value="P:DNA-templated transcription"/>
    <property type="evidence" value="ECO:0007669"/>
    <property type="project" value="TreeGrafter"/>
</dbReference>